<dbReference type="AlphaFoldDB" id="A0A7K0KB33"/>
<dbReference type="Proteomes" id="UP000438914">
    <property type="component" value="Unassembled WGS sequence"/>
</dbReference>
<dbReference type="InterPro" id="IPR010992">
    <property type="entry name" value="IHF-like_DNA-bd_dom_sf"/>
</dbReference>
<evidence type="ECO:0000313" key="4">
    <source>
        <dbReference type="Proteomes" id="UP000438914"/>
    </source>
</evidence>
<keyword evidence="1 3" id="KW-0238">DNA-binding</keyword>
<dbReference type="RefSeq" id="WP_154532423.1">
    <property type="nucleotide sequence ID" value="NZ_VUNG01000001.1"/>
</dbReference>
<keyword evidence="4" id="KW-1185">Reference proteome</keyword>
<dbReference type="InterPro" id="IPR041607">
    <property type="entry name" value="HU-HIG"/>
</dbReference>
<comment type="caution">
    <text evidence="3">The sequence shown here is derived from an EMBL/GenBank/DDBJ whole genome shotgun (WGS) entry which is preliminary data.</text>
</comment>
<reference evidence="3 4" key="1">
    <citation type="submission" date="2019-08" db="EMBL/GenBank/DDBJ databases">
        <title>In-depth cultivation of the pig gut microbiome towards novel bacterial diversity and tailored functional studies.</title>
        <authorList>
            <person name="Wylensek D."/>
            <person name="Hitch T.C.A."/>
            <person name="Clavel T."/>
        </authorList>
    </citation>
    <scope>NUCLEOTIDE SEQUENCE [LARGE SCALE GENOMIC DNA]</scope>
    <source>
        <strain evidence="3 4">LKV-178-WT-2A</strain>
    </source>
</reference>
<accession>A0A7K0KB33</accession>
<sequence>MEYKIVKETHPTLKNYGKYKAVAMHYKTVTPEEIADEIERNCSAKKSDVDLVMAEFTDTLVRHLKDGDRVRIPGLGLAKLEIDSEKVASPQAFRSTQHIHGVKLHLLPESKQGMQELYKDIKYTRAKTK</sequence>
<protein>
    <submittedName>
        <fullName evidence="3">HU family DNA-binding protein</fullName>
    </submittedName>
</protein>
<proteinExistence type="predicted"/>
<dbReference type="GO" id="GO:0003677">
    <property type="term" value="F:DNA binding"/>
    <property type="evidence" value="ECO:0007669"/>
    <property type="project" value="UniProtKB-KW"/>
</dbReference>
<evidence type="ECO:0000259" key="2">
    <source>
        <dbReference type="Pfam" id="PF18291"/>
    </source>
</evidence>
<feature type="domain" description="HU" evidence="2">
    <location>
        <begin position="2"/>
        <end position="111"/>
    </location>
</feature>
<evidence type="ECO:0000256" key="1">
    <source>
        <dbReference type="ARBA" id="ARBA00023125"/>
    </source>
</evidence>
<dbReference type="EMBL" id="VUNG01000001">
    <property type="protein sequence ID" value="MST83133.1"/>
    <property type="molecule type" value="Genomic_DNA"/>
</dbReference>
<name>A0A7K0KB33_9BACT</name>
<dbReference type="Pfam" id="PF18291">
    <property type="entry name" value="HU-HIG"/>
    <property type="match status" value="1"/>
</dbReference>
<evidence type="ECO:0000313" key="3">
    <source>
        <dbReference type="EMBL" id="MST83133.1"/>
    </source>
</evidence>
<dbReference type="SUPFAM" id="SSF47729">
    <property type="entry name" value="IHF-like DNA-binding proteins"/>
    <property type="match status" value="1"/>
</dbReference>
<gene>
    <name evidence="3" type="ORF">FYJ73_00265</name>
</gene>
<organism evidence="3 4">
    <name type="scientific">Hallella mizrahii</name>
    <dbReference type="NCBI Taxonomy" id="2606637"/>
    <lineage>
        <taxon>Bacteria</taxon>
        <taxon>Pseudomonadati</taxon>
        <taxon>Bacteroidota</taxon>
        <taxon>Bacteroidia</taxon>
        <taxon>Bacteroidales</taxon>
        <taxon>Prevotellaceae</taxon>
        <taxon>Hallella</taxon>
    </lineage>
</organism>
<dbReference type="Gene3D" id="4.10.520.10">
    <property type="entry name" value="IHF-like DNA-binding proteins"/>
    <property type="match status" value="1"/>
</dbReference>